<dbReference type="SMART" id="SM00397">
    <property type="entry name" value="t_SNARE"/>
    <property type="match status" value="1"/>
</dbReference>
<dbReference type="InterPro" id="IPR006012">
    <property type="entry name" value="Syntaxin/epimorphin_CS"/>
</dbReference>
<dbReference type="Gene3D" id="1.20.5.110">
    <property type="match status" value="1"/>
</dbReference>
<dbReference type="InterPro" id="IPR000727">
    <property type="entry name" value="T_SNARE_dom"/>
</dbReference>
<comment type="subcellular location">
    <subcellularLocation>
        <location evidence="1">Membrane</location>
        <topology evidence="1">Single-pass type IV membrane protein</topology>
    </subcellularLocation>
</comment>
<proteinExistence type="inferred from homology"/>
<dbReference type="InterPro" id="IPR045242">
    <property type="entry name" value="Syntaxin"/>
</dbReference>
<dbReference type="Pfam" id="PF00804">
    <property type="entry name" value="Syntaxin"/>
    <property type="match status" value="1"/>
</dbReference>
<evidence type="ECO:0000256" key="7">
    <source>
        <dbReference type="SAM" id="Phobius"/>
    </source>
</evidence>
<evidence type="ECO:0000256" key="6">
    <source>
        <dbReference type="RuleBase" id="RU003858"/>
    </source>
</evidence>
<evidence type="ECO:0000256" key="1">
    <source>
        <dbReference type="ARBA" id="ARBA00004211"/>
    </source>
</evidence>
<organism evidence="9 10">
    <name type="scientific">Lymnaea stagnalis</name>
    <name type="common">Great pond snail</name>
    <name type="synonym">Helix stagnalis</name>
    <dbReference type="NCBI Taxonomy" id="6523"/>
    <lineage>
        <taxon>Eukaryota</taxon>
        <taxon>Metazoa</taxon>
        <taxon>Spiralia</taxon>
        <taxon>Lophotrochozoa</taxon>
        <taxon>Mollusca</taxon>
        <taxon>Gastropoda</taxon>
        <taxon>Heterobranchia</taxon>
        <taxon>Euthyneura</taxon>
        <taxon>Panpulmonata</taxon>
        <taxon>Hygrophila</taxon>
        <taxon>Lymnaeoidea</taxon>
        <taxon>Lymnaeidae</taxon>
        <taxon>Lymnaea</taxon>
    </lineage>
</organism>
<name>A0AAV2IRD6_LYMST</name>
<keyword evidence="10" id="KW-1185">Reference proteome</keyword>
<keyword evidence="3 7" id="KW-0812">Transmembrane</keyword>
<dbReference type="AlphaFoldDB" id="A0AAV2IRD6"/>
<dbReference type="GO" id="GO:0012505">
    <property type="term" value="C:endomembrane system"/>
    <property type="evidence" value="ECO:0007669"/>
    <property type="project" value="TreeGrafter"/>
</dbReference>
<evidence type="ECO:0000256" key="3">
    <source>
        <dbReference type="ARBA" id="ARBA00022692"/>
    </source>
</evidence>
<dbReference type="GO" id="GO:0006906">
    <property type="term" value="P:vesicle fusion"/>
    <property type="evidence" value="ECO:0007669"/>
    <property type="project" value="TreeGrafter"/>
</dbReference>
<dbReference type="InterPro" id="IPR010989">
    <property type="entry name" value="SNARE"/>
</dbReference>
<dbReference type="GO" id="GO:0005484">
    <property type="term" value="F:SNAP receptor activity"/>
    <property type="evidence" value="ECO:0007669"/>
    <property type="project" value="InterPro"/>
</dbReference>
<dbReference type="GO" id="GO:0005886">
    <property type="term" value="C:plasma membrane"/>
    <property type="evidence" value="ECO:0007669"/>
    <property type="project" value="TreeGrafter"/>
</dbReference>
<dbReference type="PANTHER" id="PTHR19957:SF307">
    <property type="entry name" value="PROTEIN SSO1-RELATED"/>
    <property type="match status" value="1"/>
</dbReference>
<dbReference type="PROSITE" id="PS00914">
    <property type="entry name" value="SYNTAXIN"/>
    <property type="match status" value="1"/>
</dbReference>
<gene>
    <name evidence="9" type="ORF">GSLYS_00022327001</name>
</gene>
<dbReference type="Proteomes" id="UP001497497">
    <property type="component" value="Unassembled WGS sequence"/>
</dbReference>
<dbReference type="GO" id="GO:0000149">
    <property type="term" value="F:SNARE binding"/>
    <property type="evidence" value="ECO:0007669"/>
    <property type="project" value="TreeGrafter"/>
</dbReference>
<evidence type="ECO:0000313" key="9">
    <source>
        <dbReference type="EMBL" id="CAL1549010.1"/>
    </source>
</evidence>
<protein>
    <recommendedName>
        <fullName evidence="8">t-SNARE coiled-coil homology domain-containing protein</fullName>
    </recommendedName>
</protein>
<dbReference type="InterPro" id="IPR006011">
    <property type="entry name" value="Syntaxin_N"/>
</dbReference>
<comment type="similarity">
    <text evidence="2 6">Belongs to the syntaxin family.</text>
</comment>
<dbReference type="CDD" id="cd15848">
    <property type="entry name" value="SNARE_syntaxin1-like"/>
    <property type="match status" value="1"/>
</dbReference>
<accession>A0AAV2IRD6</accession>
<keyword evidence="5 7" id="KW-0472">Membrane</keyword>
<dbReference type="GO" id="GO:0006887">
    <property type="term" value="P:exocytosis"/>
    <property type="evidence" value="ECO:0007669"/>
    <property type="project" value="TreeGrafter"/>
</dbReference>
<comment type="caution">
    <text evidence="9">The sequence shown here is derived from an EMBL/GenBank/DDBJ whole genome shotgun (WGS) entry which is preliminary data.</text>
</comment>
<reference evidence="9 10" key="1">
    <citation type="submission" date="2024-04" db="EMBL/GenBank/DDBJ databases">
        <authorList>
            <consortium name="Genoscope - CEA"/>
            <person name="William W."/>
        </authorList>
    </citation>
    <scope>NUCLEOTIDE SEQUENCE [LARGE SCALE GENOMIC DNA]</scope>
</reference>
<sequence length="271" mass="30625">MQSFITEAEASKIENELNKMKTDVSELKELQQHMFSTPFPDKNSVAKYESLGEQVRCDATKIGGSLKELEKKYEGRDLPEESAFKRVRTQQLNTLIAELNISTNEFFKIQADYMDKMKKRLRTQMKARGDSIDDSKINSLLDHDSYSVFTDNYISDVHDAEQTLRDLDERKKDILALEKSVADVNLLFKDMNLLVSTQGETVDTIESAIDNTAVHVESAKLELVKGHVYGCKGCSACRARRVRRIIICVTFYGIIVIILAVIITVSVVVSS</sequence>
<dbReference type="PROSITE" id="PS50192">
    <property type="entry name" value="T_SNARE"/>
    <property type="match status" value="1"/>
</dbReference>
<feature type="domain" description="T-SNARE coiled-coil homology" evidence="8">
    <location>
        <begin position="164"/>
        <end position="226"/>
    </location>
</feature>
<dbReference type="GO" id="GO:0006886">
    <property type="term" value="P:intracellular protein transport"/>
    <property type="evidence" value="ECO:0007669"/>
    <property type="project" value="InterPro"/>
</dbReference>
<evidence type="ECO:0000256" key="4">
    <source>
        <dbReference type="ARBA" id="ARBA00022989"/>
    </source>
</evidence>
<keyword evidence="4 7" id="KW-1133">Transmembrane helix</keyword>
<dbReference type="Gene3D" id="1.20.58.70">
    <property type="match status" value="1"/>
</dbReference>
<dbReference type="GO" id="GO:0031201">
    <property type="term" value="C:SNARE complex"/>
    <property type="evidence" value="ECO:0007669"/>
    <property type="project" value="TreeGrafter"/>
</dbReference>
<evidence type="ECO:0000256" key="2">
    <source>
        <dbReference type="ARBA" id="ARBA00009063"/>
    </source>
</evidence>
<dbReference type="SUPFAM" id="SSF47661">
    <property type="entry name" value="t-snare proteins"/>
    <property type="match status" value="1"/>
</dbReference>
<evidence type="ECO:0000256" key="5">
    <source>
        <dbReference type="ARBA" id="ARBA00023136"/>
    </source>
</evidence>
<evidence type="ECO:0000313" key="10">
    <source>
        <dbReference type="Proteomes" id="UP001497497"/>
    </source>
</evidence>
<feature type="transmembrane region" description="Helical" evidence="7">
    <location>
        <begin position="245"/>
        <end position="269"/>
    </location>
</feature>
<dbReference type="EMBL" id="CAXITT010003063">
    <property type="protein sequence ID" value="CAL1549010.1"/>
    <property type="molecule type" value="Genomic_DNA"/>
</dbReference>
<dbReference type="PANTHER" id="PTHR19957">
    <property type="entry name" value="SYNTAXIN"/>
    <property type="match status" value="1"/>
</dbReference>
<dbReference type="SMART" id="SM00503">
    <property type="entry name" value="SynN"/>
    <property type="match status" value="1"/>
</dbReference>
<evidence type="ECO:0000259" key="8">
    <source>
        <dbReference type="PROSITE" id="PS50192"/>
    </source>
</evidence>
<dbReference type="GO" id="GO:0048278">
    <property type="term" value="P:vesicle docking"/>
    <property type="evidence" value="ECO:0007669"/>
    <property type="project" value="TreeGrafter"/>
</dbReference>